<evidence type="ECO:0000256" key="1">
    <source>
        <dbReference type="SAM" id="MobiDB-lite"/>
    </source>
</evidence>
<dbReference type="STRING" id="1287681.M7SMK0"/>
<feature type="compositionally biased region" description="Acidic residues" evidence="1">
    <location>
        <begin position="79"/>
        <end position="109"/>
    </location>
</feature>
<keyword evidence="3" id="KW-1185">Reference proteome</keyword>
<feature type="region of interest" description="Disordered" evidence="1">
    <location>
        <begin position="452"/>
        <end position="482"/>
    </location>
</feature>
<organism evidence="2 3">
    <name type="scientific">Eutypa lata (strain UCR-EL1)</name>
    <name type="common">Grapevine dieback disease fungus</name>
    <name type="synonym">Eutypa armeniacae</name>
    <dbReference type="NCBI Taxonomy" id="1287681"/>
    <lineage>
        <taxon>Eukaryota</taxon>
        <taxon>Fungi</taxon>
        <taxon>Dikarya</taxon>
        <taxon>Ascomycota</taxon>
        <taxon>Pezizomycotina</taxon>
        <taxon>Sordariomycetes</taxon>
        <taxon>Xylariomycetidae</taxon>
        <taxon>Xylariales</taxon>
        <taxon>Diatrypaceae</taxon>
        <taxon>Eutypa</taxon>
    </lineage>
</organism>
<dbReference type="AlphaFoldDB" id="M7SMK0"/>
<dbReference type="OrthoDB" id="5399183at2759"/>
<feature type="compositionally biased region" description="Low complexity" evidence="1">
    <location>
        <begin position="197"/>
        <end position="207"/>
    </location>
</feature>
<feature type="region of interest" description="Disordered" evidence="1">
    <location>
        <begin position="553"/>
        <end position="585"/>
    </location>
</feature>
<feature type="compositionally biased region" description="Polar residues" evidence="1">
    <location>
        <begin position="241"/>
        <end position="251"/>
    </location>
</feature>
<accession>M7SMK0</accession>
<dbReference type="HOGENOM" id="CLU_018058_0_0_1"/>
<dbReference type="EMBL" id="KB706403">
    <property type="protein sequence ID" value="EMR67604.1"/>
    <property type="molecule type" value="Genomic_DNA"/>
</dbReference>
<dbReference type="eggNOG" id="ENOG502SQ9B">
    <property type="taxonomic scope" value="Eukaryota"/>
</dbReference>
<feature type="compositionally biased region" description="Acidic residues" evidence="1">
    <location>
        <begin position="454"/>
        <end position="464"/>
    </location>
</feature>
<protein>
    <submittedName>
        <fullName evidence="2">Uncharacterized protein</fullName>
    </submittedName>
</protein>
<evidence type="ECO:0000313" key="2">
    <source>
        <dbReference type="EMBL" id="EMR67604.1"/>
    </source>
</evidence>
<feature type="region of interest" description="Disordered" evidence="1">
    <location>
        <begin position="231"/>
        <end position="322"/>
    </location>
</feature>
<proteinExistence type="predicted"/>
<feature type="compositionally biased region" description="Low complexity" evidence="1">
    <location>
        <begin position="23"/>
        <end position="35"/>
    </location>
</feature>
<reference evidence="3" key="1">
    <citation type="journal article" date="2013" name="Genome Announc.">
        <title>Draft genome sequence of the grapevine dieback fungus Eutypa lata UCR-EL1.</title>
        <authorList>
            <person name="Blanco-Ulate B."/>
            <person name="Rolshausen P.E."/>
            <person name="Cantu D."/>
        </authorList>
    </citation>
    <scope>NUCLEOTIDE SEQUENCE [LARGE SCALE GENOMIC DNA]</scope>
    <source>
        <strain evidence="3">UCR-EL1</strain>
    </source>
</reference>
<feature type="compositionally biased region" description="Acidic residues" evidence="1">
    <location>
        <begin position="151"/>
        <end position="164"/>
    </location>
</feature>
<feature type="compositionally biased region" description="Basic and acidic residues" evidence="1">
    <location>
        <begin position="140"/>
        <end position="149"/>
    </location>
</feature>
<evidence type="ECO:0000313" key="3">
    <source>
        <dbReference type="Proteomes" id="UP000012174"/>
    </source>
</evidence>
<feature type="compositionally biased region" description="Basic and acidic residues" evidence="1">
    <location>
        <begin position="119"/>
        <end position="129"/>
    </location>
</feature>
<sequence length="597" mass="65982">MSRNVRKKQQSKPLKVAKRRGSDSSSSLDLSDDGGYSAVEDITDSDEDEEDVDAVEEEHIRTNALRNVILRSSPRPEPVEEDEEGDDENEDDDGDDDDEDDDEDAEDSTSWDGIPSDTEEVHPVGHGLEDPFVSGPEDSVVERRVRFDVPESSDGDSTETDDDIDHGFFPDIFVDQNSLDPNFRREIEYDPDDDDNSSNSGFWDFNGMGDTTLDDPTSDIDAFIRKALEEDDDSTPIVTPMTGNDLWSTADPTPMPSPDMNDDISVDGYLTDGDTTDEEDPPERPPRRKARREKVDDSSDSEPVTLIKPERGQPRIGRFNLDGSSKKPVAIVNPRTGKMMIFTPQRSGKRGLDLSPEQFNLQWLQPVPEVSPMVNSGNMMMSAMVSSNTFGDFMNTQAVGPEEAFFSFPSEGNIFDGNIFEGASSDAEGDAADEGERNLKLEDFLTFEQFAPSSDDEEEEDNNAPEDPILCTPCTPGRPTTASSDVTSLLDHFGNNTDIVGAFRRDQANHQLISRSKATRDSLAFSGPYYEGTLRGIKDGRIATTNVPISPLRKQRKVPDMASSPLAGVSQKRKASNEQAWGHKRQRSIPDIDLLGI</sequence>
<dbReference type="KEGG" id="ela:UCREL1_5375"/>
<dbReference type="OMA" id="AESDYGH"/>
<feature type="region of interest" description="Disordered" evidence="1">
    <location>
        <begin position="1"/>
        <end position="216"/>
    </location>
</feature>
<name>M7SMK0_EUTLA</name>
<feature type="compositionally biased region" description="Acidic residues" evidence="1">
    <location>
        <begin position="41"/>
        <end position="56"/>
    </location>
</feature>
<gene>
    <name evidence="2" type="ORF">UCREL1_5375</name>
</gene>
<feature type="compositionally biased region" description="Basic residues" evidence="1">
    <location>
        <begin position="1"/>
        <end position="19"/>
    </location>
</feature>
<dbReference type="Proteomes" id="UP000012174">
    <property type="component" value="Unassembled WGS sequence"/>
</dbReference>